<dbReference type="InterPro" id="IPR001763">
    <property type="entry name" value="Rhodanese-like_dom"/>
</dbReference>
<dbReference type="SUPFAM" id="SSF52821">
    <property type="entry name" value="Rhodanese/Cell cycle control phosphatase"/>
    <property type="match status" value="2"/>
</dbReference>
<comment type="caution">
    <text evidence="4">The sequence shown here is derived from an EMBL/GenBank/DDBJ whole genome shotgun (WGS) entry which is preliminary data.</text>
</comment>
<evidence type="ECO:0000259" key="3">
    <source>
        <dbReference type="PROSITE" id="PS50206"/>
    </source>
</evidence>
<dbReference type="AlphaFoldDB" id="A0A2I0QWW4"/>
<dbReference type="OrthoDB" id="9770030at2"/>
<proteinExistence type="predicted"/>
<sequence length="277" mass="31441">MIISTKEAFNWLEKGDVIFVDCRFSLQDPTTGRKAYEEEHIPGSVYFDLEEDLSGEVGATGGRHPLPDLNEFTIKLGERGITKNTTIIVYDENLAFASRFFWMMKLIGHKNIYLLDGGWKAWLEEDMPLSSKAQSKEVINYGAVQIDESMIAKQEEVKSKKENEQVKLLDSRNFERYAGHKEPIDRKAGHIPNALNYDWTHVKKDDGTLKSEEELKHHFSDLKDASDIIVYCGSGVTAAPNVISLWLAGFRNVKLYVGSFSDWITNDSNEVATIQKN</sequence>
<protein>
    <submittedName>
        <fullName evidence="4">Sulfurtransferase</fullName>
    </submittedName>
</protein>
<evidence type="ECO:0000256" key="2">
    <source>
        <dbReference type="ARBA" id="ARBA00022737"/>
    </source>
</evidence>
<dbReference type="CDD" id="cd01448">
    <property type="entry name" value="TST_Repeat_1"/>
    <property type="match status" value="1"/>
</dbReference>
<dbReference type="Pfam" id="PF00581">
    <property type="entry name" value="Rhodanese"/>
    <property type="match status" value="2"/>
</dbReference>
<feature type="domain" description="Rhodanese" evidence="3">
    <location>
        <begin position="162"/>
        <end position="272"/>
    </location>
</feature>
<dbReference type="Gene3D" id="3.40.250.10">
    <property type="entry name" value="Rhodanese-like domain"/>
    <property type="match status" value="2"/>
</dbReference>
<keyword evidence="1 4" id="KW-0808">Transferase</keyword>
<organism evidence="4 5">
    <name type="scientific">Halalkalibacillus sediminis</name>
    <dbReference type="NCBI Taxonomy" id="2018042"/>
    <lineage>
        <taxon>Bacteria</taxon>
        <taxon>Bacillati</taxon>
        <taxon>Bacillota</taxon>
        <taxon>Bacilli</taxon>
        <taxon>Bacillales</taxon>
        <taxon>Bacillaceae</taxon>
        <taxon>Halalkalibacillus</taxon>
    </lineage>
</organism>
<feature type="domain" description="Rhodanese" evidence="3">
    <location>
        <begin position="13"/>
        <end position="131"/>
    </location>
</feature>
<dbReference type="EMBL" id="PJNH01000001">
    <property type="protein sequence ID" value="PKR78808.1"/>
    <property type="molecule type" value="Genomic_DNA"/>
</dbReference>
<evidence type="ECO:0000313" key="5">
    <source>
        <dbReference type="Proteomes" id="UP000243524"/>
    </source>
</evidence>
<dbReference type="PANTHER" id="PTHR11364">
    <property type="entry name" value="THIOSULFATE SULFERTANSFERASE"/>
    <property type="match status" value="1"/>
</dbReference>
<dbReference type="InterPro" id="IPR036873">
    <property type="entry name" value="Rhodanese-like_dom_sf"/>
</dbReference>
<dbReference type="PROSITE" id="PS50206">
    <property type="entry name" value="RHODANESE_3"/>
    <property type="match status" value="2"/>
</dbReference>
<dbReference type="RefSeq" id="WP_101330552.1">
    <property type="nucleotide sequence ID" value="NZ_PJNH01000001.1"/>
</dbReference>
<gene>
    <name evidence="4" type="ORF">CEY16_03375</name>
</gene>
<evidence type="ECO:0000256" key="1">
    <source>
        <dbReference type="ARBA" id="ARBA00022679"/>
    </source>
</evidence>
<dbReference type="CDD" id="cd01449">
    <property type="entry name" value="TST_Repeat_2"/>
    <property type="match status" value="1"/>
</dbReference>
<keyword evidence="2" id="KW-0677">Repeat</keyword>
<evidence type="ECO:0000313" key="4">
    <source>
        <dbReference type="EMBL" id="PKR78808.1"/>
    </source>
</evidence>
<keyword evidence="5" id="KW-1185">Reference proteome</keyword>
<accession>A0A2I0QWW4</accession>
<dbReference type="SMART" id="SM00450">
    <property type="entry name" value="RHOD"/>
    <property type="match status" value="2"/>
</dbReference>
<dbReference type="Proteomes" id="UP000243524">
    <property type="component" value="Unassembled WGS sequence"/>
</dbReference>
<dbReference type="InterPro" id="IPR045078">
    <property type="entry name" value="TST/MPST-like"/>
</dbReference>
<dbReference type="GO" id="GO:0004792">
    <property type="term" value="F:thiosulfate-cyanide sulfurtransferase activity"/>
    <property type="evidence" value="ECO:0007669"/>
    <property type="project" value="TreeGrafter"/>
</dbReference>
<reference evidence="4 5" key="1">
    <citation type="submission" date="2017-06" db="EMBL/GenBank/DDBJ databases">
        <title>the draft geome sequence of Illustriluteabacillus marina B3227.</title>
        <authorList>
            <person name="He R.-H."/>
            <person name="Du Z.-J."/>
        </authorList>
    </citation>
    <scope>NUCLEOTIDE SEQUENCE [LARGE SCALE GENOMIC DNA]</scope>
    <source>
        <strain evidence="4 5">B3227</strain>
    </source>
</reference>
<dbReference type="PANTHER" id="PTHR11364:SF27">
    <property type="entry name" value="SULFURTRANSFERASE"/>
    <property type="match status" value="1"/>
</dbReference>
<name>A0A2I0QWW4_9BACI</name>